<dbReference type="CDD" id="cd04301">
    <property type="entry name" value="NAT_SF"/>
    <property type="match status" value="1"/>
</dbReference>
<dbReference type="EC" id="2.3.1.-" evidence="2"/>
<feature type="domain" description="N-acetyltransferase" evidence="1">
    <location>
        <begin position="3"/>
        <end position="195"/>
    </location>
</feature>
<gene>
    <name evidence="2" type="ORF">Q5716_02040</name>
</gene>
<dbReference type="SUPFAM" id="SSF55729">
    <property type="entry name" value="Acyl-CoA N-acyltransferases (Nat)"/>
    <property type="match status" value="1"/>
</dbReference>
<name>A0ABT9BIZ7_9MICO</name>
<dbReference type="GO" id="GO:0016746">
    <property type="term" value="F:acyltransferase activity"/>
    <property type="evidence" value="ECO:0007669"/>
    <property type="project" value="UniProtKB-KW"/>
</dbReference>
<evidence type="ECO:0000313" key="2">
    <source>
        <dbReference type="EMBL" id="MDO7881001.1"/>
    </source>
</evidence>
<keyword evidence="2" id="KW-0808">Transferase</keyword>
<comment type="caution">
    <text evidence="2">The sequence shown here is derived from an EMBL/GenBank/DDBJ whole genome shotgun (WGS) entry which is preliminary data.</text>
</comment>
<evidence type="ECO:0000313" key="3">
    <source>
        <dbReference type="Proteomes" id="UP001241072"/>
    </source>
</evidence>
<dbReference type="Gene3D" id="3.40.630.30">
    <property type="match status" value="1"/>
</dbReference>
<sequence>MTPVIRPYRPADRADVYDVCVRTGAAGQDASGVYSTDDLLPDVFAGPYIDLEPESAWVVDDGSRVVGYIVAAADTRAFVGLYRERWLPSFAAKYAAGSAVDEPIIQMGLDPERMLLPELSAYPAHLHIDLLPQAQGHGLGRALIATLRADLHHRGILGLHLMVDPANTSARAFYDRIGFVELPSGALGISTFSVA</sequence>
<keyword evidence="3" id="KW-1185">Reference proteome</keyword>
<dbReference type="PANTHER" id="PTHR13170">
    <property type="entry name" value="O-GLCNACASE"/>
    <property type="match status" value="1"/>
</dbReference>
<dbReference type="InterPro" id="IPR051822">
    <property type="entry name" value="Glycosyl_Hydrolase_84"/>
</dbReference>
<dbReference type="InterPro" id="IPR000182">
    <property type="entry name" value="GNAT_dom"/>
</dbReference>
<dbReference type="EMBL" id="JAUQUB010000001">
    <property type="protein sequence ID" value="MDO7881001.1"/>
    <property type="molecule type" value="Genomic_DNA"/>
</dbReference>
<reference evidence="2 3" key="1">
    <citation type="submission" date="2023-07" db="EMBL/GenBank/DDBJ databases">
        <title>Protaetiibacter sp. nov WY-16 isolated from soil.</title>
        <authorList>
            <person name="Liu B."/>
            <person name="Wan Y."/>
        </authorList>
    </citation>
    <scope>NUCLEOTIDE SEQUENCE [LARGE SCALE GENOMIC DNA]</scope>
    <source>
        <strain evidence="2 3">WY-16</strain>
    </source>
</reference>
<organism evidence="2 3">
    <name type="scientific">Antiquaquibacter soli</name>
    <dbReference type="NCBI Taxonomy" id="3064523"/>
    <lineage>
        <taxon>Bacteria</taxon>
        <taxon>Bacillati</taxon>
        <taxon>Actinomycetota</taxon>
        <taxon>Actinomycetes</taxon>
        <taxon>Micrococcales</taxon>
        <taxon>Microbacteriaceae</taxon>
        <taxon>Antiquaquibacter</taxon>
    </lineage>
</organism>
<accession>A0ABT9BIZ7</accession>
<dbReference type="InterPro" id="IPR016181">
    <property type="entry name" value="Acyl_CoA_acyltransferase"/>
</dbReference>
<keyword evidence="2" id="KW-0012">Acyltransferase</keyword>
<dbReference type="Proteomes" id="UP001241072">
    <property type="component" value="Unassembled WGS sequence"/>
</dbReference>
<protein>
    <submittedName>
        <fullName evidence="2">GNAT family N-acetyltransferase</fullName>
        <ecNumber evidence="2">2.3.1.-</ecNumber>
    </submittedName>
</protein>
<dbReference type="Pfam" id="PF00583">
    <property type="entry name" value="Acetyltransf_1"/>
    <property type="match status" value="1"/>
</dbReference>
<dbReference type="RefSeq" id="WP_305001422.1">
    <property type="nucleotide sequence ID" value="NZ_JAUQUB010000001.1"/>
</dbReference>
<proteinExistence type="predicted"/>
<evidence type="ECO:0000259" key="1">
    <source>
        <dbReference type="PROSITE" id="PS51186"/>
    </source>
</evidence>
<dbReference type="PROSITE" id="PS51186">
    <property type="entry name" value="GNAT"/>
    <property type="match status" value="1"/>
</dbReference>
<dbReference type="PANTHER" id="PTHR13170:SF16">
    <property type="entry name" value="PROTEIN O-GLCNACASE"/>
    <property type="match status" value="1"/>
</dbReference>